<dbReference type="PROSITE" id="PS01057">
    <property type="entry name" value="SAICAR_SYNTHETASE_1"/>
    <property type="match status" value="1"/>
</dbReference>
<evidence type="ECO:0000313" key="12">
    <source>
        <dbReference type="EMBL" id="THU76372.1"/>
    </source>
</evidence>
<protein>
    <recommendedName>
        <fullName evidence="4">Phosphoribosylaminoimidazole-succinocarboxamide synthase</fullName>
        <ecNumber evidence="3">6.3.2.6</ecNumber>
    </recommendedName>
    <alternativeName>
        <fullName evidence="9">SAICAR synthetase</fullName>
    </alternativeName>
</protein>
<sequence>MTSLITTDLPDLTLISKGKVRDIYATSSPDHLLFVATDRISAYDVILRNGIPDKGKLLTQLSLFWFSKLAHIIPNHLVTANIDEMPEEVRKYKSQLEGRTMLVKKAKVVPLEAIVRGYMSGSAWSEYKKTGTVHGIPLPSGLVESEKLPKPLFTPSTKAEQGQHDENISPEKAASLIGQALYDKVSQAALKLYTEAAEHALTKGVILADTKFEFGLIKSPTSGEEELILVDEVLTPDSSRYWPLKGYEAGKSQQSFDKQYVRDWLVSEGFRKGLESGKEGEESQGWTIDQSVVEGTRRKYQEAVDLLTK</sequence>
<comment type="similarity">
    <text evidence="2">Belongs to the SAICAR synthetase family.</text>
</comment>
<dbReference type="EC" id="6.3.2.6" evidence="3"/>
<evidence type="ECO:0000256" key="7">
    <source>
        <dbReference type="ARBA" id="ARBA00022755"/>
    </source>
</evidence>
<keyword evidence="7" id="KW-0658">Purine biosynthesis</keyword>
<dbReference type="InterPro" id="IPR028923">
    <property type="entry name" value="SAICAR_synt/ADE2_N"/>
</dbReference>
<dbReference type="InterPro" id="IPR001636">
    <property type="entry name" value="SAICAR_synth"/>
</dbReference>
<evidence type="ECO:0000259" key="11">
    <source>
        <dbReference type="Pfam" id="PF01259"/>
    </source>
</evidence>
<accession>A0A4S8KLH4</accession>
<keyword evidence="6" id="KW-0547">Nucleotide-binding</keyword>
<evidence type="ECO:0000256" key="2">
    <source>
        <dbReference type="ARBA" id="ARBA00010190"/>
    </source>
</evidence>
<evidence type="ECO:0000256" key="8">
    <source>
        <dbReference type="ARBA" id="ARBA00022840"/>
    </source>
</evidence>
<evidence type="ECO:0000256" key="6">
    <source>
        <dbReference type="ARBA" id="ARBA00022741"/>
    </source>
</evidence>
<dbReference type="FunFam" id="3.30.470.20:FF:000015">
    <property type="entry name" value="Phosphoribosylaminoimidazole-succinocarboxamide synthase"/>
    <property type="match status" value="1"/>
</dbReference>
<dbReference type="EMBL" id="ML180954">
    <property type="protein sequence ID" value="THU76372.1"/>
    <property type="molecule type" value="Genomic_DNA"/>
</dbReference>
<reference evidence="12 13" key="1">
    <citation type="journal article" date="2019" name="Nat. Ecol. Evol.">
        <title>Megaphylogeny resolves global patterns of mushroom evolution.</title>
        <authorList>
            <person name="Varga T."/>
            <person name="Krizsan K."/>
            <person name="Foldi C."/>
            <person name="Dima B."/>
            <person name="Sanchez-Garcia M."/>
            <person name="Sanchez-Ramirez S."/>
            <person name="Szollosi G.J."/>
            <person name="Szarkandi J.G."/>
            <person name="Papp V."/>
            <person name="Albert L."/>
            <person name="Andreopoulos W."/>
            <person name="Angelini C."/>
            <person name="Antonin V."/>
            <person name="Barry K.W."/>
            <person name="Bougher N.L."/>
            <person name="Buchanan P."/>
            <person name="Buyck B."/>
            <person name="Bense V."/>
            <person name="Catcheside P."/>
            <person name="Chovatia M."/>
            <person name="Cooper J."/>
            <person name="Damon W."/>
            <person name="Desjardin D."/>
            <person name="Finy P."/>
            <person name="Geml J."/>
            <person name="Haridas S."/>
            <person name="Hughes K."/>
            <person name="Justo A."/>
            <person name="Karasinski D."/>
            <person name="Kautmanova I."/>
            <person name="Kiss B."/>
            <person name="Kocsube S."/>
            <person name="Kotiranta H."/>
            <person name="LaButti K.M."/>
            <person name="Lechner B.E."/>
            <person name="Liimatainen K."/>
            <person name="Lipzen A."/>
            <person name="Lukacs Z."/>
            <person name="Mihaltcheva S."/>
            <person name="Morgado L.N."/>
            <person name="Niskanen T."/>
            <person name="Noordeloos M.E."/>
            <person name="Ohm R.A."/>
            <person name="Ortiz-Santana B."/>
            <person name="Ovrebo C."/>
            <person name="Racz N."/>
            <person name="Riley R."/>
            <person name="Savchenko A."/>
            <person name="Shiryaev A."/>
            <person name="Soop K."/>
            <person name="Spirin V."/>
            <person name="Szebenyi C."/>
            <person name="Tomsovsky M."/>
            <person name="Tulloss R.E."/>
            <person name="Uehling J."/>
            <person name="Grigoriev I.V."/>
            <person name="Vagvolgyi C."/>
            <person name="Papp T."/>
            <person name="Martin F.M."/>
            <person name="Miettinen O."/>
            <person name="Hibbett D.S."/>
            <person name="Nagy L.G."/>
        </authorList>
    </citation>
    <scope>NUCLEOTIDE SEQUENCE [LARGE SCALE GENOMIC DNA]</scope>
    <source>
        <strain evidence="12 13">CBS 962.96</strain>
    </source>
</reference>
<dbReference type="PANTHER" id="PTHR43700:SF1">
    <property type="entry name" value="PHOSPHORIBOSYLAMINOIMIDAZOLE-SUCCINOCARBOXAMIDE SYNTHASE"/>
    <property type="match status" value="1"/>
</dbReference>
<evidence type="ECO:0000256" key="4">
    <source>
        <dbReference type="ARBA" id="ARBA00016460"/>
    </source>
</evidence>
<dbReference type="PANTHER" id="PTHR43700">
    <property type="entry name" value="PHOSPHORIBOSYLAMINOIMIDAZOLE-SUCCINOCARBOXAMIDE SYNTHASE"/>
    <property type="match status" value="1"/>
</dbReference>
<dbReference type="NCBIfam" id="TIGR00081">
    <property type="entry name" value="purC"/>
    <property type="match status" value="1"/>
</dbReference>
<dbReference type="GO" id="GO:0004639">
    <property type="term" value="F:phosphoribosylaminoimidazolesuccinocarboxamide synthase activity"/>
    <property type="evidence" value="ECO:0007669"/>
    <property type="project" value="UniProtKB-EC"/>
</dbReference>
<comment type="pathway">
    <text evidence="1">Purine metabolism; IMP biosynthesis via de novo pathway; 5-amino-1-(5-phospho-D-ribosyl)imidazole-4-carboxamide from 5-amino-1-(5-phospho-D-ribosyl)imidazole-4-carboxylate: step 1/2.</text>
</comment>
<evidence type="ECO:0000313" key="13">
    <source>
        <dbReference type="Proteomes" id="UP000297245"/>
    </source>
</evidence>
<dbReference type="SUPFAM" id="SSF56104">
    <property type="entry name" value="SAICAR synthase-like"/>
    <property type="match status" value="1"/>
</dbReference>
<dbReference type="GO" id="GO:0005524">
    <property type="term" value="F:ATP binding"/>
    <property type="evidence" value="ECO:0007669"/>
    <property type="project" value="UniProtKB-KW"/>
</dbReference>
<dbReference type="FunFam" id="3.30.200.20:FF:000392">
    <property type="entry name" value="Phosphoribosylaminoimidazole-succinocarboxamide synthase"/>
    <property type="match status" value="1"/>
</dbReference>
<dbReference type="UniPathway" id="UPA00074">
    <property type="reaction ID" value="UER00131"/>
</dbReference>
<evidence type="ECO:0000256" key="1">
    <source>
        <dbReference type="ARBA" id="ARBA00004672"/>
    </source>
</evidence>
<dbReference type="GO" id="GO:0005737">
    <property type="term" value="C:cytoplasm"/>
    <property type="evidence" value="ECO:0007669"/>
    <property type="project" value="TreeGrafter"/>
</dbReference>
<evidence type="ECO:0000256" key="10">
    <source>
        <dbReference type="SAM" id="MobiDB-lite"/>
    </source>
</evidence>
<dbReference type="GO" id="GO:0006189">
    <property type="term" value="P:'de novo' IMP biosynthetic process"/>
    <property type="evidence" value="ECO:0007669"/>
    <property type="project" value="UniProtKB-UniPathway"/>
</dbReference>
<feature type="domain" description="SAICAR synthetase/ADE2 N-terminal" evidence="11">
    <location>
        <begin position="15"/>
        <end position="271"/>
    </location>
</feature>
<keyword evidence="13" id="KW-1185">Reference proteome</keyword>
<gene>
    <name evidence="12" type="ORF">K435DRAFT_879298</name>
</gene>
<name>A0A4S8KLH4_DENBC</name>
<dbReference type="HAMAP" id="MF_00137">
    <property type="entry name" value="SAICAR_synth"/>
    <property type="match status" value="1"/>
</dbReference>
<dbReference type="Gene3D" id="3.30.200.20">
    <property type="entry name" value="Phosphorylase Kinase, domain 1"/>
    <property type="match status" value="1"/>
</dbReference>
<keyword evidence="8" id="KW-0067">ATP-binding</keyword>
<dbReference type="Proteomes" id="UP000297245">
    <property type="component" value="Unassembled WGS sequence"/>
</dbReference>
<dbReference type="Pfam" id="PF01259">
    <property type="entry name" value="SAICAR_synt"/>
    <property type="match status" value="1"/>
</dbReference>
<proteinExistence type="inferred from homology"/>
<dbReference type="OrthoDB" id="9991235at2759"/>
<evidence type="ECO:0000256" key="5">
    <source>
        <dbReference type="ARBA" id="ARBA00022598"/>
    </source>
</evidence>
<keyword evidence="5" id="KW-0436">Ligase</keyword>
<dbReference type="NCBIfam" id="NF010568">
    <property type="entry name" value="PRK13961.1"/>
    <property type="match status" value="1"/>
</dbReference>
<evidence type="ECO:0000256" key="3">
    <source>
        <dbReference type="ARBA" id="ARBA00012217"/>
    </source>
</evidence>
<dbReference type="CDD" id="cd01414">
    <property type="entry name" value="SAICAR_synt_Sc"/>
    <property type="match status" value="1"/>
</dbReference>
<dbReference type="PROSITE" id="PS01058">
    <property type="entry name" value="SAICAR_SYNTHETASE_2"/>
    <property type="match status" value="1"/>
</dbReference>
<dbReference type="Gene3D" id="3.30.470.20">
    <property type="entry name" value="ATP-grasp fold, B domain"/>
    <property type="match status" value="1"/>
</dbReference>
<dbReference type="AlphaFoldDB" id="A0A4S8KLH4"/>
<feature type="region of interest" description="Disordered" evidence="10">
    <location>
        <begin position="147"/>
        <end position="166"/>
    </location>
</feature>
<organism evidence="12 13">
    <name type="scientific">Dendrothele bispora (strain CBS 962.96)</name>
    <dbReference type="NCBI Taxonomy" id="1314807"/>
    <lineage>
        <taxon>Eukaryota</taxon>
        <taxon>Fungi</taxon>
        <taxon>Dikarya</taxon>
        <taxon>Basidiomycota</taxon>
        <taxon>Agaricomycotina</taxon>
        <taxon>Agaricomycetes</taxon>
        <taxon>Agaricomycetidae</taxon>
        <taxon>Agaricales</taxon>
        <taxon>Agaricales incertae sedis</taxon>
        <taxon>Dendrothele</taxon>
    </lineage>
</organism>
<evidence type="ECO:0000256" key="9">
    <source>
        <dbReference type="ARBA" id="ARBA00030409"/>
    </source>
</evidence>
<dbReference type="InterPro" id="IPR018236">
    <property type="entry name" value="SAICAR_synthetase_CS"/>
</dbReference>